<dbReference type="SUPFAM" id="SSF55008">
    <property type="entry name" value="HMA, heavy metal-associated domain"/>
    <property type="match status" value="1"/>
</dbReference>
<accession>A0ABM0W0I1</accession>
<sequence length="209" mass="22785">MDLDFPICILKMNLQCSEELPSRIKKLLRKVEGVKAIIIDPVKGLILVSGTAEPSLLIKTVEKFGQSPQLLAYERDPTTAKTQFSSLLKRYAKKGKDKPASEPAPEPAPAPATATNAAGTCSAGGFGYAVPPTAMQMPPFTLPPRTGPLGWLAPGDKPRLLVQHEEPKVTPRKTPAPYPYNYYENLGFPNPDSPWNIFSDDNPQPCTIM</sequence>
<keyword evidence="2" id="KW-0479">Metal-binding</keyword>
<evidence type="ECO:0000256" key="1">
    <source>
        <dbReference type="ARBA" id="ARBA00022481"/>
    </source>
</evidence>
<evidence type="ECO:0000256" key="4">
    <source>
        <dbReference type="ARBA" id="ARBA00023289"/>
    </source>
</evidence>
<reference evidence="9" key="2">
    <citation type="submission" date="2025-08" db="UniProtKB">
        <authorList>
            <consortium name="RefSeq"/>
        </authorList>
    </citation>
    <scope>IDENTIFICATION</scope>
    <source>
        <tissue evidence="9">Leaf</tissue>
    </source>
</reference>
<dbReference type="PANTHER" id="PTHR45868:SF47">
    <property type="entry name" value="HEAVY METAL-ASSOCIATED ISOPRENYLATED PLANT PROTEIN 42"/>
    <property type="match status" value="1"/>
</dbReference>
<protein>
    <submittedName>
        <fullName evidence="9">Uncharacterized protein LOC104744600</fullName>
    </submittedName>
</protein>
<evidence type="ECO:0000256" key="6">
    <source>
        <dbReference type="SAM" id="MobiDB-lite"/>
    </source>
</evidence>
<comment type="similarity">
    <text evidence="5">Belongs to the HIPP family.</text>
</comment>
<dbReference type="Proteomes" id="UP000694864">
    <property type="component" value="Chromosome 15"/>
</dbReference>
<dbReference type="PANTHER" id="PTHR45868">
    <property type="entry name" value="HEAVY METAL-ASSOCIATED ISOPRENYLATED PLANT PROTEIN 33-RELATED"/>
    <property type="match status" value="1"/>
</dbReference>
<feature type="domain" description="HMA" evidence="7">
    <location>
        <begin position="5"/>
        <end position="69"/>
    </location>
</feature>
<feature type="region of interest" description="Disordered" evidence="6">
    <location>
        <begin position="95"/>
        <end position="116"/>
    </location>
</feature>
<evidence type="ECO:0000313" key="9">
    <source>
        <dbReference type="RefSeq" id="XP_010463977.2"/>
    </source>
</evidence>
<dbReference type="InterPro" id="IPR006121">
    <property type="entry name" value="HMA_dom"/>
</dbReference>
<keyword evidence="4" id="KW-0636">Prenylation</keyword>
<keyword evidence="1" id="KW-0488">Methylation</keyword>
<evidence type="ECO:0000256" key="5">
    <source>
        <dbReference type="ARBA" id="ARBA00024045"/>
    </source>
</evidence>
<dbReference type="InterPro" id="IPR036163">
    <property type="entry name" value="HMA_dom_sf"/>
</dbReference>
<evidence type="ECO:0000256" key="2">
    <source>
        <dbReference type="ARBA" id="ARBA00022723"/>
    </source>
</evidence>
<dbReference type="PROSITE" id="PS50846">
    <property type="entry name" value="HMA_2"/>
    <property type="match status" value="1"/>
</dbReference>
<name>A0ABM0W0I1_CAMSA</name>
<dbReference type="GeneID" id="104744600"/>
<keyword evidence="8" id="KW-1185">Reference proteome</keyword>
<dbReference type="CDD" id="cd00371">
    <property type="entry name" value="HMA"/>
    <property type="match status" value="1"/>
</dbReference>
<organism evidence="8 9">
    <name type="scientific">Camelina sativa</name>
    <name type="common">False flax</name>
    <name type="synonym">Myagrum sativum</name>
    <dbReference type="NCBI Taxonomy" id="90675"/>
    <lineage>
        <taxon>Eukaryota</taxon>
        <taxon>Viridiplantae</taxon>
        <taxon>Streptophyta</taxon>
        <taxon>Embryophyta</taxon>
        <taxon>Tracheophyta</taxon>
        <taxon>Spermatophyta</taxon>
        <taxon>Magnoliopsida</taxon>
        <taxon>eudicotyledons</taxon>
        <taxon>Gunneridae</taxon>
        <taxon>Pentapetalae</taxon>
        <taxon>rosids</taxon>
        <taxon>malvids</taxon>
        <taxon>Brassicales</taxon>
        <taxon>Brassicaceae</taxon>
        <taxon>Camelineae</taxon>
        <taxon>Camelina</taxon>
    </lineage>
</organism>
<proteinExistence type="inferred from homology"/>
<evidence type="ECO:0000256" key="3">
    <source>
        <dbReference type="ARBA" id="ARBA00023288"/>
    </source>
</evidence>
<evidence type="ECO:0000313" key="8">
    <source>
        <dbReference type="Proteomes" id="UP000694864"/>
    </source>
</evidence>
<evidence type="ECO:0000259" key="7">
    <source>
        <dbReference type="PROSITE" id="PS50846"/>
    </source>
</evidence>
<keyword evidence="3" id="KW-0449">Lipoprotein</keyword>
<dbReference type="RefSeq" id="XP_010463977.2">
    <property type="nucleotide sequence ID" value="XM_010465675.2"/>
</dbReference>
<gene>
    <name evidence="9" type="primary">LOC104744600</name>
</gene>
<reference evidence="8" key="1">
    <citation type="journal article" date="2014" name="Nat. Commun.">
        <title>The emerging biofuel crop Camelina sativa retains a highly undifferentiated hexaploid genome structure.</title>
        <authorList>
            <person name="Kagale S."/>
            <person name="Koh C."/>
            <person name="Nixon J."/>
            <person name="Bollina V."/>
            <person name="Clarke W.E."/>
            <person name="Tuteja R."/>
            <person name="Spillane C."/>
            <person name="Robinson S.J."/>
            <person name="Links M.G."/>
            <person name="Clarke C."/>
            <person name="Higgins E.E."/>
            <person name="Huebert T."/>
            <person name="Sharpe A.G."/>
            <person name="Parkin I.A."/>
        </authorList>
    </citation>
    <scope>NUCLEOTIDE SEQUENCE [LARGE SCALE GENOMIC DNA]</scope>
    <source>
        <strain evidence="8">cv. DH55</strain>
    </source>
</reference>